<evidence type="ECO:0000313" key="2">
    <source>
        <dbReference type="Proteomes" id="UP000779507"/>
    </source>
</evidence>
<dbReference type="Proteomes" id="UP000779507">
    <property type="component" value="Unassembled WGS sequence"/>
</dbReference>
<sequence length="93" mass="10469">MRPELEHLRRLEQHLLGAPDPARPLLPPALAADAEAQRRAYGALHLAGQRQLRRELAAIHQALYGPRAGRWAWTAAADGLRLVFARWGRRARP</sequence>
<keyword evidence="2" id="KW-1185">Reference proteome</keyword>
<proteinExistence type="predicted"/>
<gene>
    <name evidence="1" type="ORF">HNP98_000706</name>
</gene>
<reference evidence="1 2" key="1">
    <citation type="submission" date="2020-05" db="EMBL/GenBank/DDBJ databases">
        <title>Genomic Encyclopedia of Type Strains, Phase IV (KMG-V): Genome sequencing to study the core and pangenomes of soil and plant-associated prokaryotes.</title>
        <authorList>
            <person name="Whitman W."/>
        </authorList>
    </citation>
    <scope>NUCLEOTIDE SEQUENCE [LARGE SCALE GENOMIC DNA]</scope>
    <source>
        <strain evidence="1 2">9A</strain>
    </source>
</reference>
<dbReference type="EMBL" id="JABSNP010000003">
    <property type="protein sequence ID" value="NRT17895.1"/>
    <property type="molecule type" value="Genomic_DNA"/>
</dbReference>
<organism evidence="1 2">
    <name type="scientific">Hymenobacter caeli</name>
    <dbReference type="NCBI Taxonomy" id="2735894"/>
    <lineage>
        <taxon>Bacteria</taxon>
        <taxon>Pseudomonadati</taxon>
        <taxon>Bacteroidota</taxon>
        <taxon>Cytophagia</taxon>
        <taxon>Cytophagales</taxon>
        <taxon>Hymenobacteraceae</taxon>
        <taxon>Hymenobacter</taxon>
    </lineage>
</organism>
<name>A0ABX2FL95_9BACT</name>
<dbReference type="RefSeq" id="WP_173808674.1">
    <property type="nucleotide sequence ID" value="NZ_JABSNP010000003.1"/>
</dbReference>
<accession>A0ABX2FL95</accession>
<comment type="caution">
    <text evidence="1">The sequence shown here is derived from an EMBL/GenBank/DDBJ whole genome shotgun (WGS) entry which is preliminary data.</text>
</comment>
<evidence type="ECO:0000313" key="1">
    <source>
        <dbReference type="EMBL" id="NRT17895.1"/>
    </source>
</evidence>
<protein>
    <submittedName>
        <fullName evidence="1">Uncharacterized protein</fullName>
    </submittedName>
</protein>